<proteinExistence type="predicted"/>
<dbReference type="Proteomes" id="UP001597063">
    <property type="component" value="Unassembled WGS sequence"/>
</dbReference>
<reference evidence="2" key="1">
    <citation type="journal article" date="2019" name="Int. J. Syst. Evol. Microbiol.">
        <title>The Global Catalogue of Microorganisms (GCM) 10K type strain sequencing project: providing services to taxonomists for standard genome sequencing and annotation.</title>
        <authorList>
            <consortium name="The Broad Institute Genomics Platform"/>
            <consortium name="The Broad Institute Genome Sequencing Center for Infectious Disease"/>
            <person name="Wu L."/>
            <person name="Ma J."/>
        </authorList>
    </citation>
    <scope>NUCLEOTIDE SEQUENCE [LARGE SCALE GENOMIC DNA]</scope>
    <source>
        <strain evidence="2">JCM 9371</strain>
    </source>
</reference>
<protein>
    <submittedName>
        <fullName evidence="1">Uncharacterized protein</fullName>
    </submittedName>
</protein>
<dbReference type="Gene3D" id="1.50.10.20">
    <property type="match status" value="1"/>
</dbReference>
<keyword evidence="2" id="KW-1185">Reference proteome</keyword>
<dbReference type="EMBL" id="JBHTGP010000010">
    <property type="protein sequence ID" value="MFD0686449.1"/>
    <property type="molecule type" value="Genomic_DNA"/>
</dbReference>
<evidence type="ECO:0000313" key="2">
    <source>
        <dbReference type="Proteomes" id="UP001597063"/>
    </source>
</evidence>
<dbReference type="SUPFAM" id="SSF48239">
    <property type="entry name" value="Terpenoid cyclases/Protein prenyltransferases"/>
    <property type="match status" value="1"/>
</dbReference>
<accession>A0ABW2XLF6</accession>
<organism evidence="1 2">
    <name type="scientific">Actinomadura fibrosa</name>
    <dbReference type="NCBI Taxonomy" id="111802"/>
    <lineage>
        <taxon>Bacteria</taxon>
        <taxon>Bacillati</taxon>
        <taxon>Actinomycetota</taxon>
        <taxon>Actinomycetes</taxon>
        <taxon>Streptosporangiales</taxon>
        <taxon>Thermomonosporaceae</taxon>
        <taxon>Actinomadura</taxon>
    </lineage>
</organism>
<name>A0ABW2XLF6_9ACTN</name>
<gene>
    <name evidence="1" type="ORF">ACFQZM_18250</name>
</gene>
<dbReference type="InterPro" id="IPR008930">
    <property type="entry name" value="Terpenoid_cyclase/PrenylTrfase"/>
</dbReference>
<comment type="caution">
    <text evidence="1">The sequence shown here is derived from an EMBL/GenBank/DDBJ whole genome shotgun (WGS) entry which is preliminary data.</text>
</comment>
<dbReference type="RefSeq" id="WP_131763808.1">
    <property type="nucleotide sequence ID" value="NZ_CAACUY010000409.1"/>
</dbReference>
<evidence type="ECO:0000313" key="1">
    <source>
        <dbReference type="EMBL" id="MFD0686449.1"/>
    </source>
</evidence>
<sequence length="293" mass="31498">MDLNRASDFMATHARLLDRRRFEVLTGGGDREALLAALNAYRNADGGYGYGLEPDLRSRTSQTGAALHALEVFAELAPVTAPQAVQLCDWLDAVSLPDGGIPFAVPVPDEAGCAPFWTGADPKASSLQITAVVAAMARRVADADPAVAGHPWLARAVRYCLDAMRAKTEFHAIELSFALWLLDAVHDTEPEAAELIELLGRNIPENGHVRVQGGLDDEAMRPLDFAPYPDSPVRALFAPGVVEADLERLDAEQQDDGGWRVDFANYSPAAELEWRGYATVKAVAILLRAGAAA</sequence>